<dbReference type="Pfam" id="PF04346">
    <property type="entry name" value="EutH"/>
    <property type="match status" value="1"/>
</dbReference>
<feature type="transmembrane region" description="Helical" evidence="1">
    <location>
        <begin position="337"/>
        <end position="359"/>
    </location>
</feature>
<accession>A0ABT1RUJ9</accession>
<comment type="caution">
    <text evidence="2">The sequence shown here is derived from an EMBL/GenBank/DDBJ whole genome shotgun (WGS) entry which is preliminary data.</text>
</comment>
<name>A0ABT1RUJ9_9FIRM</name>
<reference evidence="2 3" key="1">
    <citation type="submission" date="2022-06" db="EMBL/GenBank/DDBJ databases">
        <title>Isolation of gut microbiota from human fecal samples.</title>
        <authorList>
            <person name="Pamer E.G."/>
            <person name="Barat B."/>
            <person name="Waligurski E."/>
            <person name="Medina S."/>
            <person name="Paddock L."/>
            <person name="Mostad J."/>
        </authorList>
    </citation>
    <scope>NUCLEOTIDE SEQUENCE [LARGE SCALE GENOMIC DNA]</scope>
    <source>
        <strain evidence="2 3">SL.3.17</strain>
    </source>
</reference>
<sequence>MVDHLSFNQIVVDIMVLFMVLGGFDKITKKKFKLGLADEFEEGFHALGALSLSMLGILAFAPVLTKILLTVLGPVYEFLGADPAMMAGSFLGMDMGAYSIAHEMAATEDVANFSGLILGGMMGNTIVFIIPVAISILKKEDYPFMAQGILYGVTTIPVGCIAGGLAAGYELSMILRNLLPIILFAGLIVLGLKLVPEKMIKGFRIFGDLVVAIITAALVCSIVESLTGLTIIPGMAPLTEGFEVVGNIAIMLAGAFPMVYVITKKLSGPLQKLGSKIGINDTAAGGLVASMANNIPMCGMMKDMNVRGKILNAAFMVSGTFIIGDDLAFAASVNREMILPVIVGKGVAGVTAVAVAWFATRKLEEKAEQENKEVKAAA</sequence>
<feature type="transmembrane region" description="Helical" evidence="1">
    <location>
        <begin position="149"/>
        <end position="168"/>
    </location>
</feature>
<protein>
    <submittedName>
        <fullName evidence="2">Ethanolamine utilization protein EutH</fullName>
    </submittedName>
</protein>
<keyword evidence="1" id="KW-0472">Membrane</keyword>
<keyword evidence="1" id="KW-0812">Transmembrane</keyword>
<dbReference type="EMBL" id="JANFXK010000034">
    <property type="protein sequence ID" value="MCQ4638531.1"/>
    <property type="molecule type" value="Genomic_DNA"/>
</dbReference>
<gene>
    <name evidence="2" type="ORF">NE619_17520</name>
</gene>
<keyword evidence="3" id="KW-1185">Reference proteome</keyword>
<dbReference type="PIRSF" id="PIRSF019466">
    <property type="entry name" value="EutH"/>
    <property type="match status" value="1"/>
</dbReference>
<evidence type="ECO:0000313" key="3">
    <source>
        <dbReference type="Proteomes" id="UP001524502"/>
    </source>
</evidence>
<evidence type="ECO:0000313" key="2">
    <source>
        <dbReference type="EMBL" id="MCQ4638531.1"/>
    </source>
</evidence>
<feature type="transmembrane region" description="Helical" evidence="1">
    <location>
        <begin position="310"/>
        <end position="331"/>
    </location>
</feature>
<dbReference type="InterPro" id="IPR007441">
    <property type="entry name" value="EutH"/>
</dbReference>
<feature type="transmembrane region" description="Helical" evidence="1">
    <location>
        <begin position="113"/>
        <end position="137"/>
    </location>
</feature>
<feature type="transmembrane region" description="Helical" evidence="1">
    <location>
        <begin position="174"/>
        <end position="195"/>
    </location>
</feature>
<organism evidence="2 3">
    <name type="scientific">Anaerovorax odorimutans</name>
    <dbReference type="NCBI Taxonomy" id="109327"/>
    <lineage>
        <taxon>Bacteria</taxon>
        <taxon>Bacillati</taxon>
        <taxon>Bacillota</taxon>
        <taxon>Clostridia</taxon>
        <taxon>Peptostreptococcales</taxon>
        <taxon>Anaerovoracaceae</taxon>
        <taxon>Anaerovorax</taxon>
    </lineage>
</organism>
<feature type="transmembrane region" description="Helical" evidence="1">
    <location>
        <begin position="207"/>
        <end position="232"/>
    </location>
</feature>
<dbReference type="Proteomes" id="UP001524502">
    <property type="component" value="Unassembled WGS sequence"/>
</dbReference>
<dbReference type="PANTHER" id="PTHR40089">
    <property type="entry name" value="ETHANOLAMINE UTILIZATION PROTEIN EUTH"/>
    <property type="match status" value="1"/>
</dbReference>
<dbReference type="PANTHER" id="PTHR40089:SF1">
    <property type="entry name" value="ETHANOLAMINE PERMEASE EUTH-RELATED"/>
    <property type="match status" value="1"/>
</dbReference>
<evidence type="ECO:0000256" key="1">
    <source>
        <dbReference type="SAM" id="Phobius"/>
    </source>
</evidence>
<feature type="transmembrane region" description="Helical" evidence="1">
    <location>
        <begin position="6"/>
        <end position="24"/>
    </location>
</feature>
<keyword evidence="1" id="KW-1133">Transmembrane helix</keyword>
<feature type="transmembrane region" description="Helical" evidence="1">
    <location>
        <begin position="244"/>
        <end position="263"/>
    </location>
</feature>
<proteinExistence type="predicted"/>